<feature type="non-terminal residue" evidence="3">
    <location>
        <position position="1"/>
    </location>
</feature>
<proteinExistence type="predicted"/>
<feature type="transmembrane region" description="Helical" evidence="2">
    <location>
        <begin position="6"/>
        <end position="31"/>
    </location>
</feature>
<evidence type="ECO:0000256" key="2">
    <source>
        <dbReference type="SAM" id="Phobius"/>
    </source>
</evidence>
<protein>
    <submittedName>
        <fullName evidence="3">Uncharacterized protein</fullName>
    </submittedName>
</protein>
<feature type="transmembrane region" description="Helical" evidence="2">
    <location>
        <begin position="134"/>
        <end position="153"/>
    </location>
</feature>
<feature type="transmembrane region" description="Helical" evidence="2">
    <location>
        <begin position="320"/>
        <end position="345"/>
    </location>
</feature>
<feature type="transmembrane region" description="Helical" evidence="2">
    <location>
        <begin position="527"/>
        <end position="554"/>
    </location>
</feature>
<evidence type="ECO:0000256" key="1">
    <source>
        <dbReference type="SAM" id="MobiDB-lite"/>
    </source>
</evidence>
<feature type="transmembrane region" description="Helical" evidence="2">
    <location>
        <begin position="491"/>
        <end position="515"/>
    </location>
</feature>
<feature type="transmembrane region" description="Helical" evidence="2">
    <location>
        <begin position="720"/>
        <end position="743"/>
    </location>
</feature>
<keyword evidence="2" id="KW-1133">Transmembrane helix</keyword>
<accession>A0AA36DHK8</accession>
<reference evidence="3" key="1">
    <citation type="submission" date="2023-06" db="EMBL/GenBank/DDBJ databases">
        <authorList>
            <person name="Delattre M."/>
        </authorList>
    </citation>
    <scope>NUCLEOTIDE SEQUENCE</scope>
    <source>
        <strain evidence="3">AF72</strain>
    </source>
</reference>
<sequence length="775" mass="87973">MLAALVFLFQTALMLIVGLLQLMCLGKILLFPEYVDRQWAPTLVVLIIVCQFLLFPTTLVLNISCFRLDPAKDYSFLLVYQRFICETRLLMYASYTVVCCGICSLINLGILNSGFRLFATWKRDPSLQYVSKPYLVYLPLVLGLPSCYFGLVLSTSSLNFPTERFGGITRATIAYVSVGAIIYATVSVLGAILLVLRKEPRNGLCKYLFRAAFFTLLWVVNVSAYVFVYHVTNWVSPAYWRYVPLFYLIIDVVATICPLAIYFLAKPFCRQSYRIYKETARMRVMFGMPEYNTPADSLSLTNPFKKVLYLPTSGEEAVELVFILQTILMLVVAALQLICVGKILLIPEYVDHQWAPTLVFVIIACQAMLLPTTLFLNISCFRFDETSAFPVLLRYQTWVCETRLLMFTAYAFVCFGICSLLNLSIQNSILKVIAMWKRKPCLQYVSHPYLVYLITTILLPISYFVIVLSISKPLYPKEVFVYNVADWVSPAYWRYVPLFYLVVQVVAAIVLRTLTDSTYIHPQAAHIMVICTSACALMLIPTTLILNICAYQFGPGDLGLLLKFQELIHDNRGLRIYALATVTLGLSAINCHARFYPLLHSYFQHLKNPYRAHIAVSFGIPFLYLFAVTQQIPEDEEIFLSYRYLLGKSLLFLNACIVVYTVLSIIGATMIVGQKQPKSEVVTYFLRFFGVTSLFGISIMAYYFAYGMLDQWWPGGYSRWAPLFCLYVDAWTATVPGFVFLLVKPLGRLNTQPTPTNSANNSQARTSTSSVSNKV</sequence>
<gene>
    <name evidence="3" type="ORF">MSPICULIGERA_LOCUS25740</name>
</gene>
<dbReference type="Proteomes" id="UP001177023">
    <property type="component" value="Unassembled WGS sequence"/>
</dbReference>
<feature type="transmembrane region" description="Helical" evidence="2">
    <location>
        <begin position="449"/>
        <end position="471"/>
    </location>
</feature>
<keyword evidence="4" id="KW-1185">Reference proteome</keyword>
<feature type="transmembrane region" description="Helical" evidence="2">
    <location>
        <begin position="652"/>
        <end position="672"/>
    </location>
</feature>
<feature type="transmembrane region" description="Helical" evidence="2">
    <location>
        <begin position="89"/>
        <end position="113"/>
    </location>
</feature>
<name>A0AA36DHK8_9BILA</name>
<evidence type="ECO:0000313" key="3">
    <source>
        <dbReference type="EMBL" id="CAJ0587786.1"/>
    </source>
</evidence>
<comment type="caution">
    <text evidence="3">The sequence shown here is derived from an EMBL/GenBank/DDBJ whole genome shotgun (WGS) entry which is preliminary data.</text>
</comment>
<feature type="transmembrane region" description="Helical" evidence="2">
    <location>
        <begin position="404"/>
        <end position="429"/>
    </location>
</feature>
<dbReference type="AlphaFoldDB" id="A0AA36DHK8"/>
<feature type="transmembrane region" description="Helical" evidence="2">
    <location>
        <begin position="357"/>
        <end position="384"/>
    </location>
</feature>
<feature type="transmembrane region" description="Helical" evidence="2">
    <location>
        <begin position="242"/>
        <end position="264"/>
    </location>
</feature>
<keyword evidence="2" id="KW-0812">Transmembrane</keyword>
<feature type="region of interest" description="Disordered" evidence="1">
    <location>
        <begin position="753"/>
        <end position="775"/>
    </location>
</feature>
<feature type="transmembrane region" description="Helical" evidence="2">
    <location>
        <begin position="614"/>
        <end position="632"/>
    </location>
</feature>
<evidence type="ECO:0000313" key="4">
    <source>
        <dbReference type="Proteomes" id="UP001177023"/>
    </source>
</evidence>
<feature type="transmembrane region" description="Helical" evidence="2">
    <location>
        <begin position="208"/>
        <end position="230"/>
    </location>
</feature>
<feature type="transmembrane region" description="Helical" evidence="2">
    <location>
        <begin position="173"/>
        <end position="196"/>
    </location>
</feature>
<feature type="transmembrane region" description="Helical" evidence="2">
    <location>
        <begin position="43"/>
        <end position="69"/>
    </location>
</feature>
<dbReference type="EMBL" id="CATQJA010002710">
    <property type="protein sequence ID" value="CAJ0587786.1"/>
    <property type="molecule type" value="Genomic_DNA"/>
</dbReference>
<organism evidence="3 4">
    <name type="scientific">Mesorhabditis spiculigera</name>
    <dbReference type="NCBI Taxonomy" id="96644"/>
    <lineage>
        <taxon>Eukaryota</taxon>
        <taxon>Metazoa</taxon>
        <taxon>Ecdysozoa</taxon>
        <taxon>Nematoda</taxon>
        <taxon>Chromadorea</taxon>
        <taxon>Rhabditida</taxon>
        <taxon>Rhabditina</taxon>
        <taxon>Rhabditomorpha</taxon>
        <taxon>Rhabditoidea</taxon>
        <taxon>Rhabditidae</taxon>
        <taxon>Mesorhabditinae</taxon>
        <taxon>Mesorhabditis</taxon>
    </lineage>
</organism>
<keyword evidence="2" id="KW-0472">Membrane</keyword>
<feature type="transmembrane region" description="Helical" evidence="2">
    <location>
        <begin position="684"/>
        <end position="705"/>
    </location>
</feature>